<dbReference type="AlphaFoldDB" id="A0A7J6J9B9"/>
<dbReference type="EMBL" id="ANPB02000003">
    <property type="protein sequence ID" value="KAF4486054.1"/>
    <property type="molecule type" value="Genomic_DNA"/>
</dbReference>
<evidence type="ECO:0000256" key="1">
    <source>
        <dbReference type="SAM" id="Phobius"/>
    </source>
</evidence>
<evidence type="ECO:0000313" key="3">
    <source>
        <dbReference type="Proteomes" id="UP000011096"/>
    </source>
</evidence>
<reference evidence="2 3" key="1">
    <citation type="submission" date="2012-08" db="EMBL/GenBank/DDBJ databases">
        <authorList>
            <person name="Gan P.H.P."/>
            <person name="Ikeda K."/>
            <person name="Irieda H."/>
            <person name="Narusaka M."/>
            <person name="O'Connell R.J."/>
            <person name="Narusaka Y."/>
            <person name="Takano Y."/>
            <person name="Kubo Y."/>
            <person name="Shirasu K."/>
        </authorList>
    </citation>
    <scope>NUCLEOTIDE SEQUENCE [LARGE SCALE GENOMIC DNA]</scope>
    <source>
        <strain evidence="2 3">Nara gc5</strain>
    </source>
</reference>
<protein>
    <submittedName>
        <fullName evidence="2">Uncharacterized protein</fullName>
    </submittedName>
</protein>
<proteinExistence type="predicted"/>
<accession>A0A7J6J9B9</accession>
<dbReference type="InParanoid" id="A0A7J6J9B9"/>
<keyword evidence="1" id="KW-1133">Transmembrane helix</keyword>
<gene>
    <name evidence="2" type="ORF">CGGC5_v006303</name>
</gene>
<dbReference type="OrthoDB" id="5429634at2759"/>
<organism evidence="2 3">
    <name type="scientific">Colletotrichum fructicola (strain Nara gc5)</name>
    <name type="common">Anthracnose fungus</name>
    <name type="synonym">Colletotrichum gloeosporioides (strain Nara gc5)</name>
    <dbReference type="NCBI Taxonomy" id="1213859"/>
    <lineage>
        <taxon>Eukaryota</taxon>
        <taxon>Fungi</taxon>
        <taxon>Dikarya</taxon>
        <taxon>Ascomycota</taxon>
        <taxon>Pezizomycotina</taxon>
        <taxon>Sordariomycetes</taxon>
        <taxon>Hypocreomycetidae</taxon>
        <taxon>Glomerellales</taxon>
        <taxon>Glomerellaceae</taxon>
        <taxon>Colletotrichum</taxon>
        <taxon>Colletotrichum gloeosporioides species complex</taxon>
    </lineage>
</organism>
<dbReference type="RefSeq" id="XP_066008966.1">
    <property type="nucleotide sequence ID" value="XM_066151679.1"/>
</dbReference>
<evidence type="ECO:0000313" key="2">
    <source>
        <dbReference type="EMBL" id="KAF4486054.1"/>
    </source>
</evidence>
<keyword evidence="3" id="KW-1185">Reference proteome</keyword>
<dbReference type="PANTHER" id="PTHR35395">
    <property type="entry name" value="DUF6536 DOMAIN-CONTAINING PROTEIN"/>
    <property type="match status" value="1"/>
</dbReference>
<reference evidence="2 3" key="2">
    <citation type="submission" date="2020-04" db="EMBL/GenBank/DDBJ databases">
        <title>Genome sequencing and assembly of multiple isolates from the Colletotrichum gloeosporioides species complex.</title>
        <authorList>
            <person name="Gan P."/>
            <person name="Shirasu K."/>
        </authorList>
    </citation>
    <scope>NUCLEOTIDE SEQUENCE [LARGE SCALE GENOMIC DNA]</scope>
    <source>
        <strain evidence="2 3">Nara gc5</strain>
    </source>
</reference>
<keyword evidence="1" id="KW-0472">Membrane</keyword>
<sequence>MYFGVFSFGFVACTTILGQQLESHTPFGPIITDTSRANNILPPAAGFLSSILIVNIPHVLLSFWYTFYNSIITRIEMAAEWHKFSDGYYPLRVTRPKGHQVSTYRLQLRYKYSIPLIVPTINLKRLCWGAMQRIQVAFLMMP</sequence>
<comment type="caution">
    <text evidence="2">The sequence shown here is derived from an EMBL/GenBank/DDBJ whole genome shotgun (WGS) entry which is preliminary data.</text>
</comment>
<feature type="transmembrane region" description="Helical" evidence="1">
    <location>
        <begin position="42"/>
        <end position="67"/>
    </location>
</feature>
<dbReference type="Proteomes" id="UP000011096">
    <property type="component" value="Unassembled WGS sequence"/>
</dbReference>
<name>A0A7J6J9B9_COLFN</name>
<dbReference type="PANTHER" id="PTHR35395:SF1">
    <property type="entry name" value="DUF6536 DOMAIN-CONTAINING PROTEIN"/>
    <property type="match status" value="1"/>
</dbReference>
<keyword evidence="1" id="KW-0812">Transmembrane</keyword>
<dbReference type="GeneID" id="90979907"/>